<dbReference type="Proteomes" id="UP000838756">
    <property type="component" value="Unassembled WGS sequence"/>
</dbReference>
<dbReference type="EMBL" id="CAKXAJ010024073">
    <property type="protein sequence ID" value="CAH2228354.1"/>
    <property type="molecule type" value="Genomic_DNA"/>
</dbReference>
<evidence type="ECO:0000313" key="2">
    <source>
        <dbReference type="EMBL" id="CAH2228354.1"/>
    </source>
</evidence>
<sequence>LAFFFFCLRLRFAWSLVLRSIVTPLSRSPSKDWSPPGIAALSLLEEV</sequence>
<dbReference type="AlphaFoldDB" id="A0A8S4R3H1"/>
<reference evidence="2" key="1">
    <citation type="submission" date="2022-03" db="EMBL/GenBank/DDBJ databases">
        <authorList>
            <person name="Lindestad O."/>
        </authorList>
    </citation>
    <scope>NUCLEOTIDE SEQUENCE</scope>
</reference>
<name>A0A8S4R3H1_9NEOP</name>
<proteinExistence type="predicted"/>
<gene>
    <name evidence="2" type="primary">jg24934</name>
    <name evidence="2" type="ORF">PAEG_LOCUS8313</name>
</gene>
<protein>
    <submittedName>
        <fullName evidence="2">Jg24934 protein</fullName>
    </submittedName>
</protein>
<evidence type="ECO:0000256" key="1">
    <source>
        <dbReference type="SAM" id="SignalP"/>
    </source>
</evidence>
<keyword evidence="1" id="KW-0732">Signal</keyword>
<feature type="chain" id="PRO_5035727503" evidence="1">
    <location>
        <begin position="16"/>
        <end position="47"/>
    </location>
</feature>
<keyword evidence="3" id="KW-1185">Reference proteome</keyword>
<organism evidence="2 3">
    <name type="scientific">Pararge aegeria aegeria</name>
    <dbReference type="NCBI Taxonomy" id="348720"/>
    <lineage>
        <taxon>Eukaryota</taxon>
        <taxon>Metazoa</taxon>
        <taxon>Ecdysozoa</taxon>
        <taxon>Arthropoda</taxon>
        <taxon>Hexapoda</taxon>
        <taxon>Insecta</taxon>
        <taxon>Pterygota</taxon>
        <taxon>Neoptera</taxon>
        <taxon>Endopterygota</taxon>
        <taxon>Lepidoptera</taxon>
        <taxon>Glossata</taxon>
        <taxon>Ditrysia</taxon>
        <taxon>Papilionoidea</taxon>
        <taxon>Nymphalidae</taxon>
        <taxon>Satyrinae</taxon>
        <taxon>Satyrini</taxon>
        <taxon>Parargina</taxon>
        <taxon>Pararge</taxon>
    </lineage>
</organism>
<evidence type="ECO:0000313" key="3">
    <source>
        <dbReference type="Proteomes" id="UP000838756"/>
    </source>
</evidence>
<comment type="caution">
    <text evidence="2">The sequence shown here is derived from an EMBL/GenBank/DDBJ whole genome shotgun (WGS) entry which is preliminary data.</text>
</comment>
<feature type="non-terminal residue" evidence="2">
    <location>
        <position position="1"/>
    </location>
</feature>
<feature type="signal peptide" evidence="1">
    <location>
        <begin position="1"/>
        <end position="15"/>
    </location>
</feature>
<accession>A0A8S4R3H1</accession>